<dbReference type="EMBL" id="JAVRRL010000079">
    <property type="protein sequence ID" value="KAK5108709.1"/>
    <property type="molecule type" value="Genomic_DNA"/>
</dbReference>
<evidence type="ECO:0000313" key="2">
    <source>
        <dbReference type="Proteomes" id="UP001310890"/>
    </source>
</evidence>
<evidence type="ECO:0000313" key="1">
    <source>
        <dbReference type="EMBL" id="KAK5108709.1"/>
    </source>
</evidence>
<reference evidence="1" key="1">
    <citation type="submission" date="2023-08" db="EMBL/GenBank/DDBJ databases">
        <title>Black Yeasts Isolated from many extreme environments.</title>
        <authorList>
            <person name="Coleine C."/>
            <person name="Stajich J.E."/>
            <person name="Selbmann L."/>
        </authorList>
    </citation>
    <scope>NUCLEOTIDE SEQUENCE</scope>
    <source>
        <strain evidence="1">CCFEE 5401</strain>
    </source>
</reference>
<name>A0AAN7YCZ9_9PEZI</name>
<sequence>MGNGNSTQQLWALRHRKLDQVIPDTHSSTAWFDKSSKPFAGEKDREQFIRGFYLLKLAWDGFTDYPLILDEDGVITVLTNNGQLDLTGYNIRLLFSRREGDDQLVARIVAQLDGVIRAKLEPEAAGNDQTAAFLALKKDVEIKLEKILQGVPGSGGDVVAAGAGAGPSQPRNAALVPVEAPPAYEGDDVKRKPGKR</sequence>
<proteinExistence type="predicted"/>
<protein>
    <submittedName>
        <fullName evidence="1">Uncharacterized protein</fullName>
    </submittedName>
</protein>
<comment type="caution">
    <text evidence="1">The sequence shown here is derived from an EMBL/GenBank/DDBJ whole genome shotgun (WGS) entry which is preliminary data.</text>
</comment>
<dbReference type="Proteomes" id="UP001310890">
    <property type="component" value="Unassembled WGS sequence"/>
</dbReference>
<dbReference type="AlphaFoldDB" id="A0AAN7YCZ9"/>
<gene>
    <name evidence="1" type="ORF">LTR62_007856</name>
</gene>
<organism evidence="1 2">
    <name type="scientific">Meristemomyces frigidus</name>
    <dbReference type="NCBI Taxonomy" id="1508187"/>
    <lineage>
        <taxon>Eukaryota</taxon>
        <taxon>Fungi</taxon>
        <taxon>Dikarya</taxon>
        <taxon>Ascomycota</taxon>
        <taxon>Pezizomycotina</taxon>
        <taxon>Dothideomycetes</taxon>
        <taxon>Dothideomycetidae</taxon>
        <taxon>Mycosphaerellales</taxon>
        <taxon>Teratosphaeriaceae</taxon>
        <taxon>Meristemomyces</taxon>
    </lineage>
</organism>
<accession>A0AAN7YCZ9</accession>